<evidence type="ECO:0000313" key="2">
    <source>
        <dbReference type="EMBL" id="MDQ0518664.1"/>
    </source>
</evidence>
<keyword evidence="3" id="KW-1185">Reference proteome</keyword>
<gene>
    <name evidence="2" type="ORF">QO015_004277</name>
</gene>
<dbReference type="Proteomes" id="UP001223743">
    <property type="component" value="Unassembled WGS sequence"/>
</dbReference>
<feature type="compositionally biased region" description="Pro residues" evidence="1">
    <location>
        <begin position="45"/>
        <end position="55"/>
    </location>
</feature>
<dbReference type="EMBL" id="JAUSWJ010000001">
    <property type="protein sequence ID" value="MDQ0518664.1"/>
    <property type="molecule type" value="Genomic_DNA"/>
</dbReference>
<organism evidence="2 3">
    <name type="scientific">Kaistia geumhonensis</name>
    <dbReference type="NCBI Taxonomy" id="410839"/>
    <lineage>
        <taxon>Bacteria</taxon>
        <taxon>Pseudomonadati</taxon>
        <taxon>Pseudomonadota</taxon>
        <taxon>Alphaproteobacteria</taxon>
        <taxon>Hyphomicrobiales</taxon>
        <taxon>Kaistiaceae</taxon>
        <taxon>Kaistia</taxon>
    </lineage>
</organism>
<evidence type="ECO:0000256" key="1">
    <source>
        <dbReference type="SAM" id="MobiDB-lite"/>
    </source>
</evidence>
<feature type="compositionally biased region" description="Pro residues" evidence="1">
    <location>
        <begin position="63"/>
        <end position="72"/>
    </location>
</feature>
<dbReference type="RefSeq" id="WP_266284299.1">
    <property type="nucleotide sequence ID" value="NZ_JAPKNF010000004.1"/>
</dbReference>
<sequence length="348" mass="36302">MLRAAGFEIEGTVRDMRGITAWLLAAALLGASLCARPAAAQDAEPVPPADIPSPPAADAAPLPLAPVLPSPIDPGTLLKGGIGSGNTAPPAARAPQPRGLELEAKLTSDGSPIASGMIWRVFSEKRGSDGRLPLLREQRGGSVRLDLPPGNYIVNAAYGRATISRPLSVTGEGGRDTFVLNAGGLKLSAVVGKDQPIATGLCRFDIYPGSDEQDEETNPIATDVAPEEMIRLSAGTYHIVSRYGDANAAVRADIKVEAGKLTEATLFQQAARITLKLVSETGGEALANTSWSVLTPGGDSVFDSVGAFPDVVLAIGDYTAVAKHDNQIHERNFTVEAGRDREVEVLAK</sequence>
<comment type="caution">
    <text evidence="2">The sequence shown here is derived from an EMBL/GenBank/DDBJ whole genome shotgun (WGS) entry which is preliminary data.</text>
</comment>
<accession>A0ABU0MCG9</accession>
<name>A0ABU0MCG9_9HYPH</name>
<evidence type="ECO:0000313" key="3">
    <source>
        <dbReference type="Proteomes" id="UP001223743"/>
    </source>
</evidence>
<evidence type="ECO:0008006" key="4">
    <source>
        <dbReference type="Google" id="ProtNLM"/>
    </source>
</evidence>
<feature type="region of interest" description="Disordered" evidence="1">
    <location>
        <begin position="43"/>
        <end position="97"/>
    </location>
</feature>
<reference evidence="2 3" key="1">
    <citation type="submission" date="2023-07" db="EMBL/GenBank/DDBJ databases">
        <title>Genomic Encyclopedia of Type Strains, Phase IV (KMG-IV): sequencing the most valuable type-strain genomes for metagenomic binning, comparative biology and taxonomic classification.</title>
        <authorList>
            <person name="Goeker M."/>
        </authorList>
    </citation>
    <scope>NUCLEOTIDE SEQUENCE [LARGE SCALE GENOMIC DNA]</scope>
    <source>
        <strain evidence="2 3">B1-1</strain>
    </source>
</reference>
<feature type="compositionally biased region" description="Low complexity" evidence="1">
    <location>
        <begin position="88"/>
        <end position="97"/>
    </location>
</feature>
<proteinExistence type="predicted"/>
<protein>
    <recommendedName>
        <fullName evidence="4">Carboxypeptidase regulatory-like domain-containing protein</fullName>
    </recommendedName>
</protein>